<dbReference type="PIRSF" id="PIRSF002162">
    <property type="entry name" value="Ribosomal_L6"/>
    <property type="match status" value="1"/>
</dbReference>
<feature type="domain" description="Large ribosomal subunit protein uL6 alpha-beta" evidence="4">
    <location>
        <begin position="12"/>
        <end position="86"/>
    </location>
</feature>
<dbReference type="EMBL" id="AB996599">
    <property type="protein sequence ID" value="BAS01400.1"/>
    <property type="molecule type" value="Genomic_DNA"/>
</dbReference>
<dbReference type="InterPro" id="IPR036789">
    <property type="entry name" value="Ribosomal_uL6-like_a/b-dom_sf"/>
</dbReference>
<dbReference type="GO" id="GO:0019843">
    <property type="term" value="F:rRNA binding"/>
    <property type="evidence" value="ECO:0007669"/>
    <property type="project" value="InterPro"/>
</dbReference>
<evidence type="ECO:0000259" key="4">
    <source>
        <dbReference type="Pfam" id="PF00347"/>
    </source>
</evidence>
<dbReference type="Pfam" id="PF00347">
    <property type="entry name" value="Ribosomal_L6"/>
    <property type="match status" value="1"/>
</dbReference>
<dbReference type="SUPFAM" id="SSF56053">
    <property type="entry name" value="Ribosomal protein L6"/>
    <property type="match status" value="2"/>
</dbReference>
<evidence type="ECO:0000256" key="3">
    <source>
        <dbReference type="ARBA" id="ARBA00023274"/>
    </source>
</evidence>
<proteinExistence type="inferred from homology"/>
<dbReference type="PANTHER" id="PTHR11655">
    <property type="entry name" value="60S/50S RIBOSOMAL PROTEIN L6/L9"/>
    <property type="match status" value="1"/>
</dbReference>
<keyword evidence="2 5" id="KW-0689">Ribosomal protein</keyword>
<dbReference type="PANTHER" id="PTHR11655:SF16">
    <property type="entry name" value="60S RIBOSOMAL PROTEIN L9"/>
    <property type="match status" value="1"/>
</dbReference>
<dbReference type="Gene3D" id="3.90.930.12">
    <property type="entry name" value="Ribosomal protein L6, alpha-beta domain"/>
    <property type="match status" value="2"/>
</dbReference>
<dbReference type="GO" id="GO:0022625">
    <property type="term" value="C:cytosolic large ribosomal subunit"/>
    <property type="evidence" value="ECO:0007669"/>
    <property type="project" value="TreeGrafter"/>
</dbReference>
<name>A0A0H5BJV2_9EUKA</name>
<dbReference type="InterPro" id="IPR020040">
    <property type="entry name" value="Ribosomal_uL6_a/b-dom"/>
</dbReference>
<dbReference type="AlphaFoldDB" id="A0A0H5BJV2"/>
<protein>
    <submittedName>
        <fullName evidence="5">Ribosomal protein L9</fullName>
    </submittedName>
</protein>
<evidence type="ECO:0000313" key="5">
    <source>
        <dbReference type="EMBL" id="BAS01400.1"/>
    </source>
</evidence>
<keyword evidence="5" id="KW-0542">Nucleomorph</keyword>
<comment type="similarity">
    <text evidence="1">Belongs to the universal ribosomal protein uL6 family.</text>
</comment>
<reference evidence="5" key="1">
    <citation type="journal article" date="2015" name="Genome Biol. Evol.">
        <title>Nucleomorph Genome Sequences of Two Chlorarachniophytes, Amorphochlora amoebiformis and Lotharella vacuolata.</title>
        <authorList>
            <person name="Suzuki S."/>
            <person name="Shirato S."/>
            <person name="Hirakawa Y."/>
            <person name="Ishida K."/>
        </authorList>
    </citation>
    <scope>NUCLEOTIDE SEQUENCE</scope>
    <source>
        <strain evidence="5">CCMP240</strain>
    </source>
</reference>
<accession>A0A0H5BJV2</accession>
<dbReference type="GO" id="GO:0002181">
    <property type="term" value="P:cytoplasmic translation"/>
    <property type="evidence" value="ECO:0007669"/>
    <property type="project" value="TreeGrafter"/>
</dbReference>
<organism evidence="5">
    <name type="scientific">Lotharella vacuolata</name>
    <dbReference type="NCBI Taxonomy" id="74820"/>
    <lineage>
        <taxon>Eukaryota</taxon>
        <taxon>Sar</taxon>
        <taxon>Rhizaria</taxon>
        <taxon>Cercozoa</taxon>
        <taxon>Chlorarachniophyceae</taxon>
        <taxon>Lotharella</taxon>
    </lineage>
</organism>
<sequence>MKNLFLESVITIPKNVIITKKKKLIRVKGKLGSLVKNFYKNDILILIKNKDSVIKIQSYYNSKRKPAMVRTVASLIHNMILGATYGFTYKMRIVYSHFPIIIKSFIDNNSIDIRNFFGQKKVNLFYFPNRVTFDLSLIQDKRINMQSKCLDSLGLSCILIQNHFKINNKDTRIFIDGIFVSEKKINCE</sequence>
<geneLocation type="nucleomorph" evidence="5"/>
<evidence type="ECO:0000256" key="1">
    <source>
        <dbReference type="ARBA" id="ARBA00009356"/>
    </source>
</evidence>
<keyword evidence="3" id="KW-0687">Ribonucleoprotein</keyword>
<gene>
    <name evidence="5" type="primary">rpl9</name>
</gene>
<dbReference type="GO" id="GO:0003735">
    <property type="term" value="F:structural constituent of ribosome"/>
    <property type="evidence" value="ECO:0007669"/>
    <property type="project" value="InterPro"/>
</dbReference>
<evidence type="ECO:0000256" key="2">
    <source>
        <dbReference type="ARBA" id="ARBA00022980"/>
    </source>
</evidence>
<dbReference type="InterPro" id="IPR000702">
    <property type="entry name" value="Ribosomal_uL6-like"/>
</dbReference>